<feature type="transmembrane region" description="Helical" evidence="1">
    <location>
        <begin position="164"/>
        <end position="185"/>
    </location>
</feature>
<evidence type="ECO:0000313" key="2">
    <source>
        <dbReference type="EMBL" id="KAJ6798319.1"/>
    </source>
</evidence>
<organism evidence="2 3">
    <name type="scientific">Iris pallida</name>
    <name type="common">Sweet iris</name>
    <dbReference type="NCBI Taxonomy" id="29817"/>
    <lineage>
        <taxon>Eukaryota</taxon>
        <taxon>Viridiplantae</taxon>
        <taxon>Streptophyta</taxon>
        <taxon>Embryophyta</taxon>
        <taxon>Tracheophyta</taxon>
        <taxon>Spermatophyta</taxon>
        <taxon>Magnoliopsida</taxon>
        <taxon>Liliopsida</taxon>
        <taxon>Asparagales</taxon>
        <taxon>Iridaceae</taxon>
        <taxon>Iridoideae</taxon>
        <taxon>Irideae</taxon>
        <taxon>Iris</taxon>
    </lineage>
</organism>
<dbReference type="AlphaFoldDB" id="A0AAX6E2Y8"/>
<accession>A0AAX6E2Y8</accession>
<evidence type="ECO:0000313" key="3">
    <source>
        <dbReference type="Proteomes" id="UP001140949"/>
    </source>
</evidence>
<dbReference type="Proteomes" id="UP001140949">
    <property type="component" value="Unassembled WGS sequence"/>
</dbReference>
<evidence type="ECO:0000256" key="1">
    <source>
        <dbReference type="SAM" id="Phobius"/>
    </source>
</evidence>
<keyword evidence="1" id="KW-0472">Membrane</keyword>
<feature type="transmembrane region" description="Helical" evidence="1">
    <location>
        <begin position="135"/>
        <end position="158"/>
    </location>
</feature>
<feature type="transmembrane region" description="Helical" evidence="1">
    <location>
        <begin position="109"/>
        <end position="128"/>
    </location>
</feature>
<gene>
    <name evidence="2" type="ORF">M6B38_213430</name>
</gene>
<proteinExistence type="predicted"/>
<reference evidence="2" key="1">
    <citation type="journal article" date="2023" name="GigaByte">
        <title>Genome assembly of the bearded iris, Iris pallida Lam.</title>
        <authorList>
            <person name="Bruccoleri R.E."/>
            <person name="Oakeley E.J."/>
            <person name="Faust A.M.E."/>
            <person name="Altorfer M."/>
            <person name="Dessus-Babus S."/>
            <person name="Burckhardt D."/>
            <person name="Oertli M."/>
            <person name="Naumann U."/>
            <person name="Petersen F."/>
            <person name="Wong J."/>
        </authorList>
    </citation>
    <scope>NUCLEOTIDE SEQUENCE</scope>
    <source>
        <strain evidence="2">GSM-AAB239-AS_SAM_17_03QT</strain>
    </source>
</reference>
<comment type="caution">
    <text evidence="2">The sequence shown here is derived from an EMBL/GenBank/DDBJ whole genome shotgun (WGS) entry which is preliminary data.</text>
</comment>
<protein>
    <submittedName>
        <fullName evidence="2">Uncharacterized protein</fullName>
    </submittedName>
</protein>
<keyword evidence="1" id="KW-0812">Transmembrane</keyword>
<dbReference type="EMBL" id="JANAVB010040233">
    <property type="protein sequence ID" value="KAJ6798319.1"/>
    <property type="molecule type" value="Genomic_DNA"/>
</dbReference>
<keyword evidence="1" id="KW-1133">Transmembrane helix</keyword>
<reference evidence="2" key="2">
    <citation type="submission" date="2023-04" db="EMBL/GenBank/DDBJ databases">
        <authorList>
            <person name="Bruccoleri R.E."/>
            <person name="Oakeley E.J."/>
            <person name="Faust A.-M."/>
            <person name="Dessus-Babus S."/>
            <person name="Altorfer M."/>
            <person name="Burckhardt D."/>
            <person name="Oertli M."/>
            <person name="Naumann U."/>
            <person name="Petersen F."/>
            <person name="Wong J."/>
        </authorList>
    </citation>
    <scope>NUCLEOTIDE SEQUENCE</scope>
    <source>
        <strain evidence="2">GSM-AAB239-AS_SAM_17_03QT</strain>
        <tissue evidence="2">Leaf</tissue>
    </source>
</reference>
<keyword evidence="3" id="KW-1185">Reference proteome</keyword>
<dbReference type="PANTHER" id="PTHR35508">
    <property type="entry name" value="VOLTAGE-DEPENDENT L-TYPE CALCIUM CHANNEL SUBUNIT"/>
    <property type="match status" value="1"/>
</dbReference>
<name>A0AAX6E2Y8_IRIPA</name>
<dbReference type="PANTHER" id="PTHR35508:SF1">
    <property type="entry name" value="VOLTAGE-DEPENDENT L-TYPE CALCIUM CHANNEL SUBUNIT"/>
    <property type="match status" value="1"/>
</dbReference>
<sequence>MVDMDGSDEVNGTIEIESATADEKTLYGVLRGFVAGVSEAGAGGDPPKPISSRIRASLAKTAPELRGASEKSAHDLLRWTRQGSPLRALLVVSVGTIMLLALAGLSVFMLFFVASILNAVIISALMSLAAAGGFLALFFACLTAIYIGAFSIAVFVISATTFTAIIAVTIATGWIGFFLIIWMAAKKSMGLTKQLLSVGRWTKL</sequence>